<feature type="repeat" description="TPR" evidence="1">
    <location>
        <begin position="38"/>
        <end position="71"/>
    </location>
</feature>
<dbReference type="InterPro" id="IPR011990">
    <property type="entry name" value="TPR-like_helical_dom_sf"/>
</dbReference>
<gene>
    <name evidence="2" type="ORF">HYH03_012673</name>
</gene>
<keyword evidence="1" id="KW-0802">TPR repeat</keyword>
<organism evidence="2 3">
    <name type="scientific">Edaphochlamys debaryana</name>
    <dbReference type="NCBI Taxonomy" id="47281"/>
    <lineage>
        <taxon>Eukaryota</taxon>
        <taxon>Viridiplantae</taxon>
        <taxon>Chlorophyta</taxon>
        <taxon>core chlorophytes</taxon>
        <taxon>Chlorophyceae</taxon>
        <taxon>CS clade</taxon>
        <taxon>Chlamydomonadales</taxon>
        <taxon>Chlamydomonadales incertae sedis</taxon>
        <taxon>Edaphochlamys</taxon>
    </lineage>
</organism>
<dbReference type="PANTHER" id="PTHR47682:SF1">
    <property type="entry name" value="TETRATRICOPEPTIDE REPEAT (TPR)-CONTAINING PROTEIN"/>
    <property type="match status" value="1"/>
</dbReference>
<name>A0A836BVB6_9CHLO</name>
<evidence type="ECO:0008006" key="4">
    <source>
        <dbReference type="Google" id="ProtNLM"/>
    </source>
</evidence>
<dbReference type="AlphaFoldDB" id="A0A836BVB6"/>
<evidence type="ECO:0000256" key="1">
    <source>
        <dbReference type="PROSITE-ProRule" id="PRU00339"/>
    </source>
</evidence>
<protein>
    <recommendedName>
        <fullName evidence="4">Tetratricopeptide repeat protein</fullName>
    </recommendedName>
</protein>
<reference evidence="2" key="1">
    <citation type="journal article" date="2020" name="bioRxiv">
        <title>Comparative genomics of Chlamydomonas.</title>
        <authorList>
            <person name="Craig R.J."/>
            <person name="Hasan A.R."/>
            <person name="Ness R.W."/>
            <person name="Keightley P.D."/>
        </authorList>
    </citation>
    <scope>NUCLEOTIDE SEQUENCE</scope>
    <source>
        <strain evidence="2">CCAP 11/70</strain>
    </source>
</reference>
<dbReference type="Pfam" id="PF13432">
    <property type="entry name" value="TPR_16"/>
    <property type="match status" value="1"/>
</dbReference>
<dbReference type="SMART" id="SM00028">
    <property type="entry name" value="TPR"/>
    <property type="match status" value="3"/>
</dbReference>
<dbReference type="Proteomes" id="UP000612055">
    <property type="component" value="Unassembled WGS sequence"/>
</dbReference>
<keyword evidence="3" id="KW-1185">Reference proteome</keyword>
<proteinExistence type="predicted"/>
<dbReference type="PANTHER" id="PTHR47682">
    <property type="entry name" value="TETRATRICOPEPTIDE REPEAT (TPR)-CONTAINING PROTEIN"/>
    <property type="match status" value="1"/>
</dbReference>
<dbReference type="SUPFAM" id="SSF48452">
    <property type="entry name" value="TPR-like"/>
    <property type="match status" value="1"/>
</dbReference>
<accession>A0A836BVB6</accession>
<evidence type="ECO:0000313" key="2">
    <source>
        <dbReference type="EMBL" id="KAG2488878.1"/>
    </source>
</evidence>
<dbReference type="Gene3D" id="1.25.40.10">
    <property type="entry name" value="Tetratricopeptide repeat domain"/>
    <property type="match status" value="1"/>
</dbReference>
<evidence type="ECO:0000313" key="3">
    <source>
        <dbReference type="Proteomes" id="UP000612055"/>
    </source>
</evidence>
<dbReference type="PROSITE" id="PS50005">
    <property type="entry name" value="TPR"/>
    <property type="match status" value="1"/>
</dbReference>
<sequence length="162" mass="17590">MVLLPNEQLLNHVATPNDLAQVLGAFCGAAVDDTVLQATQLRLAGNSHAANREFAAAISAYTRALELQPRAGRHMLHSNRSAAHLQLGNKEAALADAQKAVELSPPDFQMSHIRLIDCLYALGRYAEAAEACRRADEKDSSFRFRSEFPAIKRALQAAGQLV</sequence>
<dbReference type="InterPro" id="IPR019734">
    <property type="entry name" value="TPR_rpt"/>
</dbReference>
<comment type="caution">
    <text evidence="2">The sequence shown here is derived from an EMBL/GenBank/DDBJ whole genome shotgun (WGS) entry which is preliminary data.</text>
</comment>
<dbReference type="EMBL" id="JAEHOE010000079">
    <property type="protein sequence ID" value="KAG2488878.1"/>
    <property type="molecule type" value="Genomic_DNA"/>
</dbReference>
<dbReference type="OrthoDB" id="2423701at2759"/>